<evidence type="ECO:0000313" key="3">
    <source>
        <dbReference type="RefSeq" id="XP_030382955.1"/>
    </source>
</evidence>
<reference evidence="3" key="1">
    <citation type="submission" date="2025-08" db="UniProtKB">
        <authorList>
            <consortium name="RefSeq"/>
        </authorList>
    </citation>
    <scope>IDENTIFICATION</scope>
    <source>
        <strain evidence="3">11010-0011.00</strain>
        <tissue evidence="3">Whole body</tissue>
    </source>
</reference>
<accession>A0A6J2U4U7</accession>
<dbReference type="InterPro" id="IPR011009">
    <property type="entry name" value="Kinase-like_dom_sf"/>
</dbReference>
<dbReference type="Proteomes" id="UP000504634">
    <property type="component" value="Unplaced"/>
</dbReference>
<dbReference type="PANTHER" id="PTHR11012">
    <property type="entry name" value="PROTEIN KINASE-LIKE DOMAIN-CONTAINING"/>
    <property type="match status" value="1"/>
</dbReference>
<evidence type="ECO:0000259" key="1">
    <source>
        <dbReference type="SMART" id="SM00587"/>
    </source>
</evidence>
<sequence length="422" mass="49295">MEKLTDKLSHTNLLSPKECALIVRRTLQLPEDENLQLLEYWIEPGSSELIGFMGDYYKLYVRVKQKQEHNLQYFIKSLPLNNAPHRDECERKGFFRKERAIYGEILPKIQKYASGKLCAKSYYTRSDLMVLEDLSYTYRQIRADESYTLQHLKVVLAQQAELHAASIAWEQAEGFSIGERYKDVLFELHITTSNEWYMAGVKGIIYLAKRHEKFQTSLAQDFISNKLYGLLCKAEEIAGPSKTLRNVLCHRDTWDRNIFFKFAKDSSIPDTCCFVDFQLTTYSPPTLDVLFMLYIIPTAGMRRQIYDACLEHYFQCLQSQFARLQIAADTMSRQDFLEHCKIARVAALILWALCEPLLKMPEGLSKKFRTEEPDRFDFYLNSDRSGLLERVMELHPEYKSAVMAPIGELLEYLMETEDLFKL</sequence>
<keyword evidence="2" id="KW-1185">Reference proteome</keyword>
<dbReference type="Gene3D" id="3.90.1200.10">
    <property type="match status" value="1"/>
</dbReference>
<dbReference type="Pfam" id="PF02958">
    <property type="entry name" value="EcKL"/>
    <property type="match status" value="1"/>
</dbReference>
<protein>
    <submittedName>
        <fullName evidence="3">Uncharacterized protein LOC115630503</fullName>
    </submittedName>
</protein>
<dbReference type="SMART" id="SM00587">
    <property type="entry name" value="CHK"/>
    <property type="match status" value="1"/>
</dbReference>
<dbReference type="OrthoDB" id="190089at2759"/>
<dbReference type="InterPro" id="IPR004119">
    <property type="entry name" value="EcKL"/>
</dbReference>
<gene>
    <name evidence="3" type="primary">LOC115630503</name>
</gene>
<dbReference type="AlphaFoldDB" id="A0A6J2U4U7"/>
<feature type="domain" description="CHK kinase-like" evidence="1">
    <location>
        <begin position="129"/>
        <end position="323"/>
    </location>
</feature>
<dbReference type="SUPFAM" id="SSF56112">
    <property type="entry name" value="Protein kinase-like (PK-like)"/>
    <property type="match status" value="1"/>
</dbReference>
<proteinExistence type="predicted"/>
<dbReference type="GeneID" id="115630503"/>
<dbReference type="RefSeq" id="XP_030382955.1">
    <property type="nucleotide sequence ID" value="XM_030527095.1"/>
</dbReference>
<name>A0A6J2U4U7_DROLE</name>
<dbReference type="PANTHER" id="PTHR11012:SF48">
    <property type="entry name" value="CHK KINASE-LIKE DOMAIN-CONTAINING PROTEIN-RELATED"/>
    <property type="match status" value="1"/>
</dbReference>
<dbReference type="InterPro" id="IPR015897">
    <property type="entry name" value="CHK_kinase-like"/>
</dbReference>
<evidence type="ECO:0000313" key="2">
    <source>
        <dbReference type="Proteomes" id="UP000504634"/>
    </source>
</evidence>
<organism evidence="2 3">
    <name type="scientific">Drosophila lebanonensis</name>
    <name type="common">Fruit fly</name>
    <name type="synonym">Scaptodrosophila lebanonensis</name>
    <dbReference type="NCBI Taxonomy" id="7225"/>
    <lineage>
        <taxon>Eukaryota</taxon>
        <taxon>Metazoa</taxon>
        <taxon>Ecdysozoa</taxon>
        <taxon>Arthropoda</taxon>
        <taxon>Hexapoda</taxon>
        <taxon>Insecta</taxon>
        <taxon>Pterygota</taxon>
        <taxon>Neoptera</taxon>
        <taxon>Endopterygota</taxon>
        <taxon>Diptera</taxon>
        <taxon>Brachycera</taxon>
        <taxon>Muscomorpha</taxon>
        <taxon>Ephydroidea</taxon>
        <taxon>Drosophilidae</taxon>
        <taxon>Scaptodrosophila</taxon>
    </lineage>
</organism>